<feature type="domain" description="Tetracyclin repressor-like C-terminal group 31" evidence="1">
    <location>
        <begin position="76"/>
        <end position="184"/>
    </location>
</feature>
<accession>A0A344UST6</accession>
<dbReference type="Proteomes" id="UP000251995">
    <property type="component" value="Chromosome"/>
</dbReference>
<dbReference type="OrthoDB" id="7506349at2"/>
<reference evidence="2 3" key="1">
    <citation type="submission" date="2017-12" db="EMBL/GenBank/DDBJ databases">
        <title>The whole genome sequence of the Acidipropionibacterium virtanenii sp. nov. type strain JS278.</title>
        <authorList>
            <person name="Laine P."/>
            <person name="Deptula P."/>
            <person name="Varmanen P."/>
            <person name="Auvinen P."/>
        </authorList>
    </citation>
    <scope>NUCLEOTIDE SEQUENCE [LARGE SCALE GENOMIC DNA]</scope>
    <source>
        <strain evidence="2 3">JS278</strain>
    </source>
</reference>
<sequence>MTDRRTRIAEAGIRILAARGARALTHLNVDRDLGLAEGSTSYYARTRRDLIVLVVDRLATRTGDDLAAHDVPGDLTPRTAARLVVAGLDDTMRRADDHRARLILLLECHADPELRASLATRPRMREKFARTATSMLRKLNVDDPDVHAQDLAGLVDALLMQRIVRAAPIDEEDIIAAYLTGLAARTP</sequence>
<evidence type="ECO:0000313" key="2">
    <source>
        <dbReference type="EMBL" id="AXE38334.1"/>
    </source>
</evidence>
<organism evidence="2 3">
    <name type="scientific">Acidipropionibacterium virtanenii</name>
    <dbReference type="NCBI Taxonomy" id="2057246"/>
    <lineage>
        <taxon>Bacteria</taxon>
        <taxon>Bacillati</taxon>
        <taxon>Actinomycetota</taxon>
        <taxon>Actinomycetes</taxon>
        <taxon>Propionibacteriales</taxon>
        <taxon>Propionibacteriaceae</taxon>
        <taxon>Acidipropionibacterium</taxon>
    </lineage>
</organism>
<proteinExistence type="predicted"/>
<dbReference type="Pfam" id="PF17940">
    <property type="entry name" value="TetR_C_31"/>
    <property type="match status" value="1"/>
</dbReference>
<evidence type="ECO:0000313" key="3">
    <source>
        <dbReference type="Proteomes" id="UP000251995"/>
    </source>
</evidence>
<dbReference type="AlphaFoldDB" id="A0A344UST6"/>
<dbReference type="RefSeq" id="WP_114044358.1">
    <property type="nucleotide sequence ID" value="NZ_CP025198.1"/>
</dbReference>
<dbReference type="EMBL" id="CP025198">
    <property type="protein sequence ID" value="AXE38334.1"/>
    <property type="molecule type" value="Genomic_DNA"/>
</dbReference>
<protein>
    <recommendedName>
        <fullName evidence="1">Tetracyclin repressor-like C-terminal group 31 domain-containing protein</fullName>
    </recommendedName>
</protein>
<dbReference type="Gene3D" id="1.10.357.10">
    <property type="entry name" value="Tetracycline Repressor, domain 2"/>
    <property type="match status" value="1"/>
</dbReference>
<dbReference type="InterPro" id="IPR009057">
    <property type="entry name" value="Homeodomain-like_sf"/>
</dbReference>
<evidence type="ECO:0000259" key="1">
    <source>
        <dbReference type="Pfam" id="PF17940"/>
    </source>
</evidence>
<dbReference type="SUPFAM" id="SSF46689">
    <property type="entry name" value="Homeodomain-like"/>
    <property type="match status" value="1"/>
</dbReference>
<dbReference type="InterPro" id="IPR041583">
    <property type="entry name" value="TetR_C_31"/>
</dbReference>
<dbReference type="KEGG" id="acij:JS278_01154"/>
<gene>
    <name evidence="2" type="ORF">JS278_01154</name>
</gene>
<keyword evidence="3" id="KW-1185">Reference proteome</keyword>
<name>A0A344UST6_9ACTN</name>